<evidence type="ECO:0000256" key="2">
    <source>
        <dbReference type="ARBA" id="ARBA00022603"/>
    </source>
</evidence>
<dbReference type="SUPFAM" id="SSF53335">
    <property type="entry name" value="S-adenosyl-L-methionine-dependent methyltransferases"/>
    <property type="match status" value="1"/>
</dbReference>
<comment type="similarity">
    <text evidence="1">Belongs to the methyltransferase superfamily.</text>
</comment>
<gene>
    <name evidence="5" type="ORF">FZC83_14645</name>
</gene>
<dbReference type="AlphaFoldDB" id="A0A5D4RT50"/>
<comment type="caution">
    <text evidence="5">The sequence shown here is derived from an EMBL/GenBank/DDBJ whole genome shotgun (WGS) entry which is preliminary data.</text>
</comment>
<dbReference type="GO" id="GO:0032259">
    <property type="term" value="P:methylation"/>
    <property type="evidence" value="ECO:0007669"/>
    <property type="project" value="UniProtKB-KW"/>
</dbReference>
<name>A0A5D4RT50_9BACI</name>
<evidence type="ECO:0000256" key="3">
    <source>
        <dbReference type="ARBA" id="ARBA00022679"/>
    </source>
</evidence>
<evidence type="ECO:0000256" key="1">
    <source>
        <dbReference type="ARBA" id="ARBA00008361"/>
    </source>
</evidence>
<evidence type="ECO:0000313" key="6">
    <source>
        <dbReference type="Proteomes" id="UP000322997"/>
    </source>
</evidence>
<feature type="domain" description="Methyltransferase type 11" evidence="4">
    <location>
        <begin position="41"/>
        <end position="135"/>
    </location>
</feature>
<dbReference type="Gene3D" id="3.40.50.150">
    <property type="entry name" value="Vaccinia Virus protein VP39"/>
    <property type="match status" value="1"/>
</dbReference>
<dbReference type="PANTHER" id="PTHR44942:SF4">
    <property type="entry name" value="METHYLTRANSFERASE TYPE 11 DOMAIN-CONTAINING PROTEIN"/>
    <property type="match status" value="1"/>
</dbReference>
<dbReference type="EMBL" id="VTEQ01000004">
    <property type="protein sequence ID" value="TYS52936.1"/>
    <property type="molecule type" value="Genomic_DNA"/>
</dbReference>
<keyword evidence="3 5" id="KW-0808">Transferase</keyword>
<evidence type="ECO:0000259" key="4">
    <source>
        <dbReference type="Pfam" id="PF08241"/>
    </source>
</evidence>
<dbReference type="InterPro" id="IPR051052">
    <property type="entry name" value="Diverse_substrate_MTase"/>
</dbReference>
<organism evidence="5 6">
    <name type="scientific">Rossellomorea marisflavi</name>
    <dbReference type="NCBI Taxonomy" id="189381"/>
    <lineage>
        <taxon>Bacteria</taxon>
        <taxon>Bacillati</taxon>
        <taxon>Bacillota</taxon>
        <taxon>Bacilli</taxon>
        <taxon>Bacillales</taxon>
        <taxon>Bacillaceae</taxon>
        <taxon>Rossellomorea</taxon>
    </lineage>
</organism>
<dbReference type="Pfam" id="PF08241">
    <property type="entry name" value="Methyltransf_11"/>
    <property type="match status" value="1"/>
</dbReference>
<protein>
    <submittedName>
        <fullName evidence="5">Class I SAM-dependent methyltransferase</fullName>
    </submittedName>
</protein>
<dbReference type="PANTHER" id="PTHR44942">
    <property type="entry name" value="METHYLTRANSF_11 DOMAIN-CONTAINING PROTEIN"/>
    <property type="match status" value="1"/>
</dbReference>
<evidence type="ECO:0000313" key="5">
    <source>
        <dbReference type="EMBL" id="TYS52936.1"/>
    </source>
</evidence>
<proteinExistence type="inferred from homology"/>
<sequence>MGIDFHDGNIEGYYANRAAHDSWSTMIRRLVPIERIGKVADIGCGGGIYSKALGGMGIREVIGIDFSEAMLRGAMKECEGYPNLSFQQGSASSTGLEADSQDMILERALIHHVDDVEACFAEAFRVLRKEGTLIVQDRTPEDCFQKGSDHHIRGYIMELFPALREKEEGRRPQSSQVIKTLKGAGFNMIEEIVFWETRALYESKGPLLEDIRTRTGRSILFDLDDKELERLVGMLNEKITVNGSVEEKDRWTIWKAVK</sequence>
<dbReference type="GO" id="GO:0008757">
    <property type="term" value="F:S-adenosylmethionine-dependent methyltransferase activity"/>
    <property type="evidence" value="ECO:0007669"/>
    <property type="project" value="InterPro"/>
</dbReference>
<dbReference type="InterPro" id="IPR029063">
    <property type="entry name" value="SAM-dependent_MTases_sf"/>
</dbReference>
<dbReference type="CDD" id="cd02440">
    <property type="entry name" value="AdoMet_MTases"/>
    <property type="match status" value="1"/>
</dbReference>
<reference evidence="5 6" key="1">
    <citation type="submission" date="2019-08" db="EMBL/GenBank/DDBJ databases">
        <title>Bacillus genomes from the desert of Cuatro Cienegas, Coahuila.</title>
        <authorList>
            <person name="Olmedo-Alvarez G."/>
        </authorList>
    </citation>
    <scope>NUCLEOTIDE SEQUENCE [LARGE SCALE GENOMIC DNA]</scope>
    <source>
        <strain evidence="5 6">CH108_3D</strain>
    </source>
</reference>
<dbReference type="RefSeq" id="WP_079515666.1">
    <property type="nucleotide sequence ID" value="NZ_CP128801.1"/>
</dbReference>
<dbReference type="InterPro" id="IPR013216">
    <property type="entry name" value="Methyltransf_11"/>
</dbReference>
<accession>A0A5D4RT50</accession>
<dbReference type="Proteomes" id="UP000322997">
    <property type="component" value="Unassembled WGS sequence"/>
</dbReference>
<keyword evidence="2 5" id="KW-0489">Methyltransferase</keyword>